<dbReference type="Proteomes" id="UP000093807">
    <property type="component" value="Unassembled WGS sequence"/>
</dbReference>
<organism evidence="4 5">
    <name type="scientific">Flavobacterium succinicans</name>
    <dbReference type="NCBI Taxonomy" id="29536"/>
    <lineage>
        <taxon>Bacteria</taxon>
        <taxon>Pseudomonadati</taxon>
        <taxon>Bacteroidota</taxon>
        <taxon>Flavobacteriia</taxon>
        <taxon>Flavobacteriales</taxon>
        <taxon>Flavobacteriaceae</taxon>
        <taxon>Flavobacterium</taxon>
    </lineage>
</organism>
<dbReference type="RefSeq" id="WP_064715063.1">
    <property type="nucleotide sequence ID" value="NZ_JMTM01000035.1"/>
</dbReference>
<evidence type="ECO:0000256" key="2">
    <source>
        <dbReference type="ARBA" id="ARBA00022801"/>
    </source>
</evidence>
<dbReference type="Gene3D" id="3.30.70.2330">
    <property type="match status" value="1"/>
</dbReference>
<dbReference type="PATRIC" id="fig|29536.5.peg.1303"/>
<dbReference type="AlphaFoldDB" id="A0A199XS49"/>
<comment type="caution">
    <text evidence="4">The sequence shown here is derived from an EMBL/GenBank/DDBJ whole genome shotgun (WGS) entry which is preliminary data.</text>
</comment>
<dbReference type="GO" id="GO:0003676">
    <property type="term" value="F:nucleic acid binding"/>
    <property type="evidence" value="ECO:0007669"/>
    <property type="project" value="InterPro"/>
</dbReference>
<gene>
    <name evidence="4" type="ORF">FLB_12360</name>
</gene>
<dbReference type="Pfam" id="PF08797">
    <property type="entry name" value="HIRAN"/>
    <property type="match status" value="1"/>
</dbReference>
<dbReference type="InterPro" id="IPR014905">
    <property type="entry name" value="HIRAN"/>
</dbReference>
<dbReference type="OrthoDB" id="9812156at2"/>
<evidence type="ECO:0000313" key="5">
    <source>
        <dbReference type="Proteomes" id="UP000093807"/>
    </source>
</evidence>
<proteinExistence type="predicted"/>
<keyword evidence="5" id="KW-1185">Reference proteome</keyword>
<name>A0A199XS49_9FLAO</name>
<evidence type="ECO:0000259" key="3">
    <source>
        <dbReference type="SMART" id="SM00910"/>
    </source>
</evidence>
<protein>
    <submittedName>
        <fullName evidence="4">HIRAN domain protein</fullName>
    </submittedName>
</protein>
<feature type="domain" description="HIRAN" evidence="3">
    <location>
        <begin position="8"/>
        <end position="103"/>
    </location>
</feature>
<evidence type="ECO:0000313" key="4">
    <source>
        <dbReference type="EMBL" id="OAZ04242.1"/>
    </source>
</evidence>
<dbReference type="GO" id="GO:0016818">
    <property type="term" value="F:hydrolase activity, acting on acid anhydrides, in phosphorus-containing anhydrides"/>
    <property type="evidence" value="ECO:0007669"/>
    <property type="project" value="InterPro"/>
</dbReference>
<sequence length="109" mass="12815">MKSKKEHLANFHLAGATYYDLVLCFQELKIGSIVEARLEPENKFDNRAIALYYEDKKLGFIPKSENRIFYKLLHLNYAIFECRIQQIDPTQHPEHQIKIVAHLIENTTP</sequence>
<dbReference type="SMART" id="SM00910">
    <property type="entry name" value="HIRAN"/>
    <property type="match status" value="1"/>
</dbReference>
<accession>A0A199XS49</accession>
<reference evidence="4 5" key="1">
    <citation type="submission" date="2016-06" db="EMBL/GenBank/DDBJ databases">
        <title>Draft genome sequence of Flavobacterium succinicans strain DD5b.</title>
        <authorList>
            <person name="Poehlein A."/>
            <person name="Daniel R."/>
            <person name="Simeonova D.D."/>
        </authorList>
    </citation>
    <scope>NUCLEOTIDE SEQUENCE [LARGE SCALE GENOMIC DNA]</scope>
    <source>
        <strain evidence="4 5">DD5b</strain>
    </source>
</reference>
<keyword evidence="2" id="KW-0378">Hydrolase</keyword>
<evidence type="ECO:0000256" key="1">
    <source>
        <dbReference type="ARBA" id="ARBA00022723"/>
    </source>
</evidence>
<dbReference type="EMBL" id="JMTM01000035">
    <property type="protein sequence ID" value="OAZ04242.1"/>
    <property type="molecule type" value="Genomic_DNA"/>
</dbReference>
<keyword evidence="1" id="KW-0479">Metal-binding</keyword>
<dbReference type="GO" id="GO:0008270">
    <property type="term" value="F:zinc ion binding"/>
    <property type="evidence" value="ECO:0007669"/>
    <property type="project" value="InterPro"/>
</dbReference>